<accession>A0A4Y2JJI1</accession>
<dbReference type="EMBL" id="BGPR01003528">
    <property type="protein sequence ID" value="GBM89276.1"/>
    <property type="molecule type" value="Genomic_DNA"/>
</dbReference>
<gene>
    <name evidence="1" type="ORF">AVEN_98376_1</name>
</gene>
<evidence type="ECO:0000313" key="2">
    <source>
        <dbReference type="Proteomes" id="UP000499080"/>
    </source>
</evidence>
<name>A0A4Y2JJI1_ARAVE</name>
<proteinExistence type="predicted"/>
<keyword evidence="2" id="KW-1185">Reference proteome</keyword>
<comment type="caution">
    <text evidence="1">The sequence shown here is derived from an EMBL/GenBank/DDBJ whole genome shotgun (WGS) entry which is preliminary data.</text>
</comment>
<reference evidence="1 2" key="1">
    <citation type="journal article" date="2019" name="Sci. Rep.">
        <title>Orb-weaving spider Araneus ventricosus genome elucidates the spidroin gene catalogue.</title>
        <authorList>
            <person name="Kono N."/>
            <person name="Nakamura H."/>
            <person name="Ohtoshi R."/>
            <person name="Moran D.A.P."/>
            <person name="Shinohara A."/>
            <person name="Yoshida Y."/>
            <person name="Fujiwara M."/>
            <person name="Mori M."/>
            <person name="Tomita M."/>
            <person name="Arakawa K."/>
        </authorList>
    </citation>
    <scope>NUCLEOTIDE SEQUENCE [LARGE SCALE GENOMIC DNA]</scope>
</reference>
<evidence type="ECO:0000313" key="1">
    <source>
        <dbReference type="EMBL" id="GBM89276.1"/>
    </source>
</evidence>
<organism evidence="1 2">
    <name type="scientific">Araneus ventricosus</name>
    <name type="common">Orbweaver spider</name>
    <name type="synonym">Epeira ventricosa</name>
    <dbReference type="NCBI Taxonomy" id="182803"/>
    <lineage>
        <taxon>Eukaryota</taxon>
        <taxon>Metazoa</taxon>
        <taxon>Ecdysozoa</taxon>
        <taxon>Arthropoda</taxon>
        <taxon>Chelicerata</taxon>
        <taxon>Arachnida</taxon>
        <taxon>Araneae</taxon>
        <taxon>Araneomorphae</taxon>
        <taxon>Entelegynae</taxon>
        <taxon>Araneoidea</taxon>
        <taxon>Araneidae</taxon>
        <taxon>Araneus</taxon>
    </lineage>
</organism>
<dbReference type="AlphaFoldDB" id="A0A4Y2JJI1"/>
<protein>
    <submittedName>
        <fullName evidence="1">Uncharacterized protein</fullName>
    </submittedName>
</protein>
<sequence>MDRTPPHASVPEAITAPEPVGWTWDKGSVWHSIRRSSNYEALMLATRLPSLQLIVFLETIQSSPCGGGCISSSIRAHPNNPTLLINNAGFIICLSGQHDCPVCNSCYDVAISDRTAAYFTRSFSNCYCTQSTAFV</sequence>
<dbReference type="Proteomes" id="UP000499080">
    <property type="component" value="Unassembled WGS sequence"/>
</dbReference>